<name>A0A1Q3CZN5_CEPFO</name>
<organism evidence="2 3">
    <name type="scientific">Cephalotus follicularis</name>
    <name type="common">Albany pitcher plant</name>
    <dbReference type="NCBI Taxonomy" id="3775"/>
    <lineage>
        <taxon>Eukaryota</taxon>
        <taxon>Viridiplantae</taxon>
        <taxon>Streptophyta</taxon>
        <taxon>Embryophyta</taxon>
        <taxon>Tracheophyta</taxon>
        <taxon>Spermatophyta</taxon>
        <taxon>Magnoliopsida</taxon>
        <taxon>eudicotyledons</taxon>
        <taxon>Gunneridae</taxon>
        <taxon>Pentapetalae</taxon>
        <taxon>rosids</taxon>
        <taxon>fabids</taxon>
        <taxon>Oxalidales</taxon>
        <taxon>Cephalotaceae</taxon>
        <taxon>Cephalotus</taxon>
    </lineage>
</organism>
<evidence type="ECO:0000313" key="2">
    <source>
        <dbReference type="EMBL" id="GAV85523.1"/>
    </source>
</evidence>
<keyword evidence="1" id="KW-1133">Transmembrane helix</keyword>
<accession>A0A1Q3CZN5</accession>
<evidence type="ECO:0000313" key="3">
    <source>
        <dbReference type="Proteomes" id="UP000187406"/>
    </source>
</evidence>
<protein>
    <submittedName>
        <fullName evidence="2">UBN2 domain-containing protein</fullName>
    </submittedName>
</protein>
<sequence>MYVYIVSSDTLFALIVLIFYIVYFLVTFSVNNNMVSIEVLTGSNFNKWKEDIEFAIEMADVDLSLVTDKPGDLTATSTEDEKSVHAAWMKINHIYLLSMRKSILDHLKSGLPTYCTAKELMSAINERYRVSSNADIRSLLKGLFNMMYDGNGGVKDYVIRMVDYQTKLKALKVDLPDICIVHQALNTLPSKFSIIKTNYNTQDES</sequence>
<dbReference type="PANTHER" id="PTHR35317">
    <property type="entry name" value="OS04G0629600 PROTEIN"/>
    <property type="match status" value="1"/>
</dbReference>
<evidence type="ECO:0000256" key="1">
    <source>
        <dbReference type="SAM" id="Phobius"/>
    </source>
</evidence>
<dbReference type="EMBL" id="BDDD01003602">
    <property type="protein sequence ID" value="GAV85523.1"/>
    <property type="molecule type" value="Genomic_DNA"/>
</dbReference>
<keyword evidence="1" id="KW-0812">Transmembrane</keyword>
<dbReference type="Proteomes" id="UP000187406">
    <property type="component" value="Unassembled WGS sequence"/>
</dbReference>
<reference evidence="3" key="1">
    <citation type="submission" date="2016-04" db="EMBL/GenBank/DDBJ databases">
        <title>Cephalotus genome sequencing.</title>
        <authorList>
            <person name="Fukushima K."/>
            <person name="Hasebe M."/>
            <person name="Fang X."/>
        </authorList>
    </citation>
    <scope>NUCLEOTIDE SEQUENCE [LARGE SCALE GENOMIC DNA]</scope>
    <source>
        <strain evidence="3">cv. St1</strain>
    </source>
</reference>
<comment type="caution">
    <text evidence="2">The sequence shown here is derived from an EMBL/GenBank/DDBJ whole genome shotgun (WGS) entry which is preliminary data.</text>
</comment>
<dbReference type="PANTHER" id="PTHR35317:SF42">
    <property type="entry name" value="RETROTRANSPOSON GAG DOMAIN-CONTAINING PROTEIN"/>
    <property type="match status" value="1"/>
</dbReference>
<keyword evidence="3" id="KW-1185">Reference proteome</keyword>
<gene>
    <name evidence="2" type="ORF">CFOL_v3_28959</name>
</gene>
<proteinExistence type="predicted"/>
<dbReference type="AlphaFoldDB" id="A0A1Q3CZN5"/>
<dbReference type="InParanoid" id="A0A1Q3CZN5"/>
<feature type="transmembrane region" description="Helical" evidence="1">
    <location>
        <begin position="12"/>
        <end position="30"/>
    </location>
</feature>
<keyword evidence="1" id="KW-0472">Membrane</keyword>
<dbReference type="Pfam" id="PF14223">
    <property type="entry name" value="Retrotran_gag_2"/>
    <property type="match status" value="1"/>
</dbReference>
<dbReference type="OrthoDB" id="1633296at2759"/>